<sequence>MPDRRQTLSILAGGIVMPLGRAFASAIRERPLVLEGDPAPLHGTLTLPDAPSGETPGVLIVAGSGPVDRDGNLPGMRNDSLKQLAHGLAQRGIASLRVDKRGIGMSREAAPREEDLRFGTYVEDAARWAHRLRAEPGIGRVALIGHSEGALVVTMAAKTAGDVVGLVLVAGAGQAAGRLIRQQLAAAGLPPALREAADRALSELEVGRMVPDAPRELAALFRPSVQPYMASWVGLDPAAELAATGGPALVIQGTTDLQVSPDDAGRLAASRAGVERVLVEGMNHVLKAAPPDRAANLATYGDPALPIVPGVVDRIAGFLGVA</sequence>
<name>A0A5B2VG42_9HYPH</name>
<dbReference type="PANTHER" id="PTHR43265">
    <property type="entry name" value="ESTERASE ESTD"/>
    <property type="match status" value="1"/>
</dbReference>
<dbReference type="Pfam" id="PF12146">
    <property type="entry name" value="Hydrolase_4"/>
    <property type="match status" value="1"/>
</dbReference>
<dbReference type="InterPro" id="IPR022742">
    <property type="entry name" value="Hydrolase_4"/>
</dbReference>
<dbReference type="GO" id="GO:0052689">
    <property type="term" value="F:carboxylic ester hydrolase activity"/>
    <property type="evidence" value="ECO:0007669"/>
    <property type="project" value="TreeGrafter"/>
</dbReference>
<dbReference type="EMBL" id="VUOA01000017">
    <property type="protein sequence ID" value="KAA2237855.1"/>
    <property type="molecule type" value="Genomic_DNA"/>
</dbReference>
<evidence type="ECO:0000259" key="1">
    <source>
        <dbReference type="Pfam" id="PF12146"/>
    </source>
</evidence>
<reference evidence="2 3" key="1">
    <citation type="submission" date="2019-09" db="EMBL/GenBank/DDBJ databases">
        <title>Salinarimonas rosea gen. nov., sp. nov., a new member of the a-2 subgroup of the Proteobacteria.</title>
        <authorList>
            <person name="Liu J."/>
        </authorList>
    </citation>
    <scope>NUCLEOTIDE SEQUENCE [LARGE SCALE GENOMIC DNA]</scope>
    <source>
        <strain evidence="2 3">BN140002</strain>
    </source>
</reference>
<proteinExistence type="predicted"/>
<dbReference type="InterPro" id="IPR053145">
    <property type="entry name" value="AB_hydrolase_Est10"/>
</dbReference>
<evidence type="ECO:0000313" key="3">
    <source>
        <dbReference type="Proteomes" id="UP000323142"/>
    </source>
</evidence>
<dbReference type="SUPFAM" id="SSF53474">
    <property type="entry name" value="alpha/beta-Hydrolases"/>
    <property type="match status" value="1"/>
</dbReference>
<protein>
    <submittedName>
        <fullName evidence="2">Lysophospholipase</fullName>
    </submittedName>
</protein>
<dbReference type="Proteomes" id="UP000323142">
    <property type="component" value="Unassembled WGS sequence"/>
</dbReference>
<dbReference type="PANTHER" id="PTHR43265:SF1">
    <property type="entry name" value="ESTERASE ESTD"/>
    <property type="match status" value="1"/>
</dbReference>
<dbReference type="AlphaFoldDB" id="A0A5B2VG42"/>
<comment type="caution">
    <text evidence="2">The sequence shown here is derived from an EMBL/GenBank/DDBJ whole genome shotgun (WGS) entry which is preliminary data.</text>
</comment>
<dbReference type="Gene3D" id="3.40.50.1820">
    <property type="entry name" value="alpha/beta hydrolase"/>
    <property type="match status" value="1"/>
</dbReference>
<accession>A0A5B2VG42</accession>
<gene>
    <name evidence="2" type="ORF">F0L46_07605</name>
</gene>
<organism evidence="2 3">
    <name type="scientific">Salinarimonas soli</name>
    <dbReference type="NCBI Taxonomy" id="1638099"/>
    <lineage>
        <taxon>Bacteria</taxon>
        <taxon>Pseudomonadati</taxon>
        <taxon>Pseudomonadota</taxon>
        <taxon>Alphaproteobacteria</taxon>
        <taxon>Hyphomicrobiales</taxon>
        <taxon>Salinarimonadaceae</taxon>
        <taxon>Salinarimonas</taxon>
    </lineage>
</organism>
<reference evidence="2 3" key="2">
    <citation type="submission" date="2019-09" db="EMBL/GenBank/DDBJ databases">
        <authorList>
            <person name="Jin C."/>
        </authorList>
    </citation>
    <scope>NUCLEOTIDE SEQUENCE [LARGE SCALE GENOMIC DNA]</scope>
    <source>
        <strain evidence="2 3">BN140002</strain>
    </source>
</reference>
<feature type="domain" description="Serine aminopeptidase S33" evidence="1">
    <location>
        <begin position="81"/>
        <end position="186"/>
    </location>
</feature>
<keyword evidence="3" id="KW-1185">Reference proteome</keyword>
<evidence type="ECO:0000313" key="2">
    <source>
        <dbReference type="EMBL" id="KAA2237855.1"/>
    </source>
</evidence>
<dbReference type="InterPro" id="IPR029058">
    <property type="entry name" value="AB_hydrolase_fold"/>
</dbReference>
<dbReference type="OrthoDB" id="9809549at2"/>